<feature type="compositionally biased region" description="Basic residues" evidence="4">
    <location>
        <begin position="49"/>
        <end position="59"/>
    </location>
</feature>
<feature type="region of interest" description="Disordered" evidence="4">
    <location>
        <begin position="43"/>
        <end position="73"/>
    </location>
</feature>
<protein>
    <recommendedName>
        <fullName evidence="7">Pentatricopeptide repeat-containing protein</fullName>
    </recommendedName>
</protein>
<evidence type="ECO:0000256" key="1">
    <source>
        <dbReference type="ARBA" id="ARBA00022737"/>
    </source>
</evidence>
<dbReference type="InterPro" id="IPR002885">
    <property type="entry name" value="PPR_rpt"/>
</dbReference>
<dbReference type="Pfam" id="PF13041">
    <property type="entry name" value="PPR_2"/>
    <property type="match status" value="1"/>
</dbReference>
<feature type="non-terminal residue" evidence="5">
    <location>
        <position position="1"/>
    </location>
</feature>
<organism evidence="5 6">
    <name type="scientific">Eragrostis curvula</name>
    <name type="common">weeping love grass</name>
    <dbReference type="NCBI Taxonomy" id="38414"/>
    <lineage>
        <taxon>Eukaryota</taxon>
        <taxon>Viridiplantae</taxon>
        <taxon>Streptophyta</taxon>
        <taxon>Embryophyta</taxon>
        <taxon>Tracheophyta</taxon>
        <taxon>Spermatophyta</taxon>
        <taxon>Magnoliopsida</taxon>
        <taxon>Liliopsida</taxon>
        <taxon>Poales</taxon>
        <taxon>Poaceae</taxon>
        <taxon>PACMAD clade</taxon>
        <taxon>Chloridoideae</taxon>
        <taxon>Eragrostideae</taxon>
        <taxon>Eragrostidinae</taxon>
        <taxon>Eragrostis</taxon>
    </lineage>
</organism>
<dbReference type="Gene3D" id="1.25.40.10">
    <property type="entry name" value="Tetratricopeptide repeat domain"/>
    <property type="match status" value="2"/>
</dbReference>
<comment type="caution">
    <text evidence="5">The sequence shown here is derived from an EMBL/GenBank/DDBJ whole genome shotgun (WGS) entry which is preliminary data.</text>
</comment>
<proteinExistence type="predicted"/>
<evidence type="ECO:0000313" key="5">
    <source>
        <dbReference type="EMBL" id="TVU39916.1"/>
    </source>
</evidence>
<feature type="repeat" description="PPR" evidence="3">
    <location>
        <begin position="291"/>
        <end position="325"/>
    </location>
</feature>
<keyword evidence="6" id="KW-1185">Reference proteome</keyword>
<dbReference type="OrthoDB" id="442680at2759"/>
<name>A0A5J9VWA2_9POAL</name>
<dbReference type="Pfam" id="PF01535">
    <property type="entry name" value="PPR"/>
    <property type="match status" value="4"/>
</dbReference>
<evidence type="ECO:0000313" key="6">
    <source>
        <dbReference type="Proteomes" id="UP000324897"/>
    </source>
</evidence>
<keyword evidence="2" id="KW-0809">Transit peptide</keyword>
<evidence type="ECO:0000256" key="3">
    <source>
        <dbReference type="PROSITE-ProRule" id="PRU00708"/>
    </source>
</evidence>
<evidence type="ECO:0008006" key="7">
    <source>
        <dbReference type="Google" id="ProtNLM"/>
    </source>
</evidence>
<dbReference type="NCBIfam" id="TIGR00756">
    <property type="entry name" value="PPR"/>
    <property type="match status" value="2"/>
</dbReference>
<dbReference type="PROSITE" id="PS51375">
    <property type="entry name" value="PPR"/>
    <property type="match status" value="2"/>
</dbReference>
<dbReference type="EMBL" id="RWGY01000007">
    <property type="protein sequence ID" value="TVU39916.1"/>
    <property type="molecule type" value="Genomic_DNA"/>
</dbReference>
<dbReference type="GO" id="GO:0009451">
    <property type="term" value="P:RNA modification"/>
    <property type="evidence" value="ECO:0007669"/>
    <property type="project" value="InterPro"/>
</dbReference>
<keyword evidence="1" id="KW-0677">Repeat</keyword>
<dbReference type="Gramene" id="TVU39916">
    <property type="protein sequence ID" value="TVU39916"/>
    <property type="gene ID" value="EJB05_13360"/>
</dbReference>
<dbReference type="InterPro" id="IPR011990">
    <property type="entry name" value="TPR-like_helical_dom_sf"/>
</dbReference>
<feature type="repeat" description="PPR" evidence="3">
    <location>
        <begin position="172"/>
        <end position="206"/>
    </location>
</feature>
<evidence type="ECO:0000256" key="2">
    <source>
        <dbReference type="ARBA" id="ARBA00022946"/>
    </source>
</evidence>
<evidence type="ECO:0000256" key="4">
    <source>
        <dbReference type="SAM" id="MobiDB-lite"/>
    </source>
</evidence>
<dbReference type="InterPro" id="IPR046960">
    <property type="entry name" value="PPR_At4g14850-like_plant"/>
</dbReference>
<reference evidence="5 6" key="1">
    <citation type="journal article" date="2019" name="Sci. Rep.">
        <title>A high-quality genome of Eragrostis curvula grass provides insights into Poaceae evolution and supports new strategies to enhance forage quality.</title>
        <authorList>
            <person name="Carballo J."/>
            <person name="Santos B.A.C.M."/>
            <person name="Zappacosta D."/>
            <person name="Garbus I."/>
            <person name="Selva J.P."/>
            <person name="Gallo C.A."/>
            <person name="Diaz A."/>
            <person name="Albertini E."/>
            <person name="Caccamo M."/>
            <person name="Echenique V."/>
        </authorList>
    </citation>
    <scope>NUCLEOTIDE SEQUENCE [LARGE SCALE GENOMIC DNA]</scope>
    <source>
        <strain evidence="6">cv. Victoria</strain>
        <tissue evidence="5">Leaf</tissue>
    </source>
</reference>
<dbReference type="GO" id="GO:0003723">
    <property type="term" value="F:RNA binding"/>
    <property type="evidence" value="ECO:0007669"/>
    <property type="project" value="InterPro"/>
</dbReference>
<dbReference type="AlphaFoldDB" id="A0A5J9VWA2"/>
<sequence>MHFLITTKTTYDSKISTHLRVKGRAEVSPSVLHIFPTYCSSKQIPLTRPPRRRRRRRLSVSRGGAAAVGPRCKCRSTSSAAPWTEGRAPTDGPYGQESCGRAALAAAKFFAFLLRRPPPASAERGTCARGSSRQSQVGYIVGAAVLERLVQSSCLPQCTDGARVLDEMPKRNAPAWTAAISSCTRAGRYADSMRTFTEMLADGAVRGSATLDSGKRVHGWMLRNVVRPDAVLGNAVLDMYAKCGDHQRAKRAFGAMAERNAVSWNVMISACLQHGDVLGATQLFDESPLRDIASWNTIISGLMRNGCATEALDHLHQMARAGVVFNQYTYSTAFALAGMLSLPDLGRQLHGRIVTAALQDDSFVWCSLMDMYCKCGGMEVALLIFDPCSRFTSDVKFA</sequence>
<dbReference type="PANTHER" id="PTHR47926">
    <property type="entry name" value="PENTATRICOPEPTIDE REPEAT-CONTAINING PROTEIN"/>
    <property type="match status" value="1"/>
</dbReference>
<dbReference type="Proteomes" id="UP000324897">
    <property type="component" value="Chromosome 4"/>
</dbReference>
<dbReference type="PANTHER" id="PTHR47926:SF494">
    <property type="entry name" value="DYW DOMAIN-CONTAINING PROTEIN"/>
    <property type="match status" value="1"/>
</dbReference>
<accession>A0A5J9VWA2</accession>
<gene>
    <name evidence="5" type="ORF">EJB05_13360</name>
</gene>